<evidence type="ECO:0000256" key="6">
    <source>
        <dbReference type="ARBA" id="ARBA00022490"/>
    </source>
</evidence>
<evidence type="ECO:0000256" key="3">
    <source>
        <dbReference type="ARBA" id="ARBA00006602"/>
    </source>
</evidence>
<dbReference type="GO" id="GO:0009288">
    <property type="term" value="C:bacterial-type flagellum"/>
    <property type="evidence" value="ECO:0007669"/>
    <property type="project" value="InterPro"/>
</dbReference>
<evidence type="ECO:0000256" key="1">
    <source>
        <dbReference type="ARBA" id="ARBA00003041"/>
    </source>
</evidence>
<dbReference type="InterPro" id="IPR018035">
    <property type="entry name" value="Flagellar_FliH/T3SS_HrpE"/>
</dbReference>
<dbReference type="PRINTS" id="PR01003">
    <property type="entry name" value="FLGFLIH"/>
</dbReference>
<evidence type="ECO:0000256" key="8">
    <source>
        <dbReference type="ARBA" id="ARBA00022927"/>
    </source>
</evidence>
<evidence type="ECO:0000256" key="4">
    <source>
        <dbReference type="ARBA" id="ARBA00016507"/>
    </source>
</evidence>
<evidence type="ECO:0000313" key="11">
    <source>
        <dbReference type="EMBL" id="TCS73909.1"/>
    </source>
</evidence>
<accession>A0A4R3K0S3</accession>
<evidence type="ECO:0000256" key="2">
    <source>
        <dbReference type="ARBA" id="ARBA00004496"/>
    </source>
</evidence>
<dbReference type="GO" id="GO:0005829">
    <property type="term" value="C:cytosol"/>
    <property type="evidence" value="ECO:0007669"/>
    <property type="project" value="TreeGrafter"/>
</dbReference>
<dbReference type="PANTHER" id="PTHR34982">
    <property type="entry name" value="YOP PROTEINS TRANSLOCATION PROTEIN L"/>
    <property type="match status" value="1"/>
</dbReference>
<dbReference type="RefSeq" id="WP_126459613.1">
    <property type="nucleotide sequence ID" value="NZ_AP018721.1"/>
</dbReference>
<keyword evidence="12" id="KW-1185">Reference proteome</keyword>
<dbReference type="GO" id="GO:0003774">
    <property type="term" value="F:cytoskeletal motor activity"/>
    <property type="evidence" value="ECO:0007669"/>
    <property type="project" value="InterPro"/>
</dbReference>
<dbReference type="InterPro" id="IPR051472">
    <property type="entry name" value="T3SS_Stator/FliH"/>
</dbReference>
<keyword evidence="11" id="KW-0969">Cilium</keyword>
<dbReference type="OrthoDB" id="5296952at2"/>
<dbReference type="InterPro" id="IPR000563">
    <property type="entry name" value="Flag_FliH"/>
</dbReference>
<proteinExistence type="inferred from homology"/>
<keyword evidence="11" id="KW-0282">Flagellum</keyword>
<comment type="subcellular location">
    <subcellularLocation>
        <location evidence="2">Cytoplasm</location>
    </subcellularLocation>
</comment>
<protein>
    <recommendedName>
        <fullName evidence="4">Flagellar assembly protein FliH</fullName>
    </recommendedName>
</protein>
<evidence type="ECO:0000256" key="5">
    <source>
        <dbReference type="ARBA" id="ARBA00022448"/>
    </source>
</evidence>
<comment type="similarity">
    <text evidence="3">Belongs to the FliH family.</text>
</comment>
<dbReference type="GO" id="GO:0044781">
    <property type="term" value="P:bacterial-type flagellum organization"/>
    <property type="evidence" value="ECO:0007669"/>
    <property type="project" value="UniProtKB-KW"/>
</dbReference>
<organism evidence="11 12">
    <name type="scientific">Sulfuritortus calidifontis</name>
    <dbReference type="NCBI Taxonomy" id="1914471"/>
    <lineage>
        <taxon>Bacteria</taxon>
        <taxon>Pseudomonadati</taxon>
        <taxon>Pseudomonadota</taxon>
        <taxon>Betaproteobacteria</taxon>
        <taxon>Nitrosomonadales</taxon>
        <taxon>Thiobacillaceae</taxon>
        <taxon>Sulfuritortus</taxon>
    </lineage>
</organism>
<evidence type="ECO:0000256" key="9">
    <source>
        <dbReference type="ARBA" id="ARBA00023225"/>
    </source>
</evidence>
<keyword evidence="6" id="KW-0963">Cytoplasm</keyword>
<gene>
    <name evidence="11" type="ORF">EDC61_101131</name>
</gene>
<dbReference type="Pfam" id="PF02108">
    <property type="entry name" value="FliH"/>
    <property type="match status" value="1"/>
</dbReference>
<keyword evidence="9" id="KW-1006">Bacterial flagellum protein export</keyword>
<dbReference type="GO" id="GO:0071973">
    <property type="term" value="P:bacterial-type flagellum-dependent cell motility"/>
    <property type="evidence" value="ECO:0007669"/>
    <property type="project" value="InterPro"/>
</dbReference>
<feature type="domain" description="Flagellar assembly protein FliH/Type III secretion system HrpE" evidence="10">
    <location>
        <begin position="75"/>
        <end position="198"/>
    </location>
</feature>
<comment type="caution">
    <text evidence="11">The sequence shown here is derived from an EMBL/GenBank/DDBJ whole genome shotgun (WGS) entry which is preliminary data.</text>
</comment>
<keyword evidence="11" id="KW-0966">Cell projection</keyword>
<reference evidence="11 12" key="1">
    <citation type="submission" date="2019-03" db="EMBL/GenBank/DDBJ databases">
        <title>Genomic Encyclopedia of Type Strains, Phase IV (KMG-IV): sequencing the most valuable type-strain genomes for metagenomic binning, comparative biology and taxonomic classification.</title>
        <authorList>
            <person name="Goeker M."/>
        </authorList>
    </citation>
    <scope>NUCLEOTIDE SEQUENCE [LARGE SCALE GENOMIC DNA]</scope>
    <source>
        <strain evidence="11 12">DSM 103923</strain>
    </source>
</reference>
<evidence type="ECO:0000256" key="7">
    <source>
        <dbReference type="ARBA" id="ARBA00022795"/>
    </source>
</evidence>
<sequence length="210" mass="23357">MPSRIIPKDELTAYQRWELGAFESQDKAASQEAEPAEEVRLPTAEEVERIHQEAYQEGYQLGEAEGRRVGEAFSQQARALFLALEQEKLQQDQALAEEVLQLALAIARQVVGTSFRAQPELMLKTVQDALAHLPALSGHPKLIVHPSDAAIVRDWLAHEHGHLNWRVSEDAAMQAGGFRIESAQGELDATLPTRWQEVVAALGANPEWLK</sequence>
<keyword evidence="5" id="KW-0813">Transport</keyword>
<dbReference type="PANTHER" id="PTHR34982:SF1">
    <property type="entry name" value="FLAGELLAR ASSEMBLY PROTEIN FLIH"/>
    <property type="match status" value="1"/>
</dbReference>
<dbReference type="Proteomes" id="UP000295135">
    <property type="component" value="Unassembled WGS sequence"/>
</dbReference>
<dbReference type="EMBL" id="SLZY01000001">
    <property type="protein sequence ID" value="TCS73909.1"/>
    <property type="molecule type" value="Genomic_DNA"/>
</dbReference>
<dbReference type="GO" id="GO:0015031">
    <property type="term" value="P:protein transport"/>
    <property type="evidence" value="ECO:0007669"/>
    <property type="project" value="UniProtKB-KW"/>
</dbReference>
<evidence type="ECO:0000259" key="10">
    <source>
        <dbReference type="Pfam" id="PF02108"/>
    </source>
</evidence>
<name>A0A4R3K0S3_9PROT</name>
<comment type="function">
    <text evidence="1">Needed for flagellar regrowth and assembly.</text>
</comment>
<keyword evidence="8" id="KW-0653">Protein transport</keyword>
<keyword evidence="7" id="KW-1005">Bacterial flagellum biogenesis</keyword>
<dbReference type="AlphaFoldDB" id="A0A4R3K0S3"/>
<evidence type="ECO:0000313" key="12">
    <source>
        <dbReference type="Proteomes" id="UP000295135"/>
    </source>
</evidence>